<protein>
    <submittedName>
        <fullName evidence="1">Uncharacterized protein</fullName>
    </submittedName>
</protein>
<gene>
    <name evidence="1" type="ORF">D8771_24855</name>
</gene>
<organism evidence="1 2">
    <name type="scientific">Streptomyces albus</name>
    <dbReference type="NCBI Taxonomy" id="1888"/>
    <lineage>
        <taxon>Bacteria</taxon>
        <taxon>Bacillati</taxon>
        <taxon>Actinomycetota</taxon>
        <taxon>Actinomycetes</taxon>
        <taxon>Kitasatosporales</taxon>
        <taxon>Streptomycetaceae</taxon>
        <taxon>Streptomyces</taxon>
    </lineage>
</organism>
<evidence type="ECO:0000313" key="2">
    <source>
        <dbReference type="Proteomes" id="UP000298111"/>
    </source>
</evidence>
<dbReference type="EMBL" id="RCIY01000087">
    <property type="protein sequence ID" value="TGG78440.1"/>
    <property type="molecule type" value="Genomic_DNA"/>
</dbReference>
<accession>A0A8H1QN41</accession>
<proteinExistence type="predicted"/>
<reference evidence="1 2" key="1">
    <citation type="submission" date="2018-10" db="EMBL/GenBank/DDBJ databases">
        <title>Isolation of pseudouridimycin from Streptomyces albus DSM 40763.</title>
        <authorList>
            <person name="Rosenqvist P."/>
            <person name="Metsae-Ketelae M."/>
            <person name="Virta P."/>
        </authorList>
    </citation>
    <scope>NUCLEOTIDE SEQUENCE [LARGE SCALE GENOMIC DNA]</scope>
    <source>
        <strain evidence="1 2">DSM 40763</strain>
    </source>
</reference>
<dbReference type="GeneID" id="75186103"/>
<dbReference type="AlphaFoldDB" id="A0A8H1QN41"/>
<dbReference type="Proteomes" id="UP000298111">
    <property type="component" value="Unassembled WGS sequence"/>
</dbReference>
<evidence type="ECO:0000313" key="1">
    <source>
        <dbReference type="EMBL" id="TGG78440.1"/>
    </source>
</evidence>
<sequence>MPDRTPARPRRRTWHLVAAAALAIALAGVWNSAAERQRQQELKEKAAAYKGVSATNLSVDGVSIQTGAKWNDNGRSAVLSVWVNPREKPSLVRIESGDRTAQEAPRPNEPGIPMPITLEVTVPVQDHYQPVRMKVTARGPLRSHQARHRTIEFHSDRTAFDAKTGAKLKQYYSRLL</sequence>
<comment type="caution">
    <text evidence="1">The sequence shown here is derived from an EMBL/GenBank/DDBJ whole genome shotgun (WGS) entry which is preliminary data.</text>
</comment>
<name>A0A8H1QN41_9ACTN</name>
<dbReference type="RefSeq" id="WP_135567448.1">
    <property type="nucleotide sequence ID" value="NZ_CP103061.1"/>
</dbReference>